<gene>
    <name evidence="4" type="ORF">C5L14_25885</name>
</gene>
<reference evidence="4 5" key="1">
    <citation type="submission" date="2018-02" db="EMBL/GenBank/DDBJ databases">
        <title>Whole genome sequencing of endophytic bacterium.</title>
        <authorList>
            <person name="Eedara R."/>
            <person name="Podile A.R."/>
        </authorList>
    </citation>
    <scope>NUCLEOTIDE SEQUENCE [LARGE SCALE GENOMIC DNA]</scope>
    <source>
        <strain evidence="4 5">RP1T</strain>
    </source>
</reference>
<dbReference type="InterPro" id="IPR016032">
    <property type="entry name" value="Sig_transdc_resp-reg_C-effctor"/>
</dbReference>
<dbReference type="Gene3D" id="1.10.10.10">
    <property type="entry name" value="Winged helix-like DNA-binding domain superfamily/Winged helix DNA-binding domain"/>
    <property type="match status" value="1"/>
</dbReference>
<dbReference type="Proteomes" id="UP000237682">
    <property type="component" value="Unassembled WGS sequence"/>
</dbReference>
<evidence type="ECO:0000256" key="1">
    <source>
        <dbReference type="ARBA" id="ARBA00023125"/>
    </source>
</evidence>
<proteinExistence type="predicted"/>
<keyword evidence="1 2" id="KW-0238">DNA-binding</keyword>
<dbReference type="Pfam" id="PF00486">
    <property type="entry name" value="Trans_reg_C"/>
    <property type="match status" value="1"/>
</dbReference>
<dbReference type="EMBL" id="PUEJ01000012">
    <property type="protein sequence ID" value="PRH84619.1"/>
    <property type="molecule type" value="Genomic_DNA"/>
</dbReference>
<dbReference type="InterPro" id="IPR036388">
    <property type="entry name" value="WH-like_DNA-bd_sf"/>
</dbReference>
<dbReference type="GO" id="GO:0003677">
    <property type="term" value="F:DNA binding"/>
    <property type="evidence" value="ECO:0007669"/>
    <property type="project" value="UniProtKB-UniRule"/>
</dbReference>
<dbReference type="PROSITE" id="PS51755">
    <property type="entry name" value="OMPR_PHOB"/>
    <property type="match status" value="1"/>
</dbReference>
<accession>A0A2S9Q5I5</accession>
<sequence length="274" mass="30335">MERGKPRRTHCRESRDMDQELTFRLGESVLDLSRGTLRKAGARVPVRSRTFKLLSYLARNAGRVVRKDELFAAVWPHAVVTEGALLRCIRDARQSVGDEEHRIIHTVPGRGYMYLPSGSLADTPERVPDDFDLDAGAAEPKVAVMPFSLRGVDGGLKPAFDTIVQEIRGAIANSRVIVVQTPARRRPSPRTAAGVDYLVEGQVMTGEPHLNVVVTLSDARSGRRLLTQSFFLKAENVMAFHQNVARQVVSALVFNIETASWHGTAQGTTSLHMW</sequence>
<dbReference type="OrthoDB" id="54411at2"/>
<protein>
    <recommendedName>
        <fullName evidence="3">OmpR/PhoB-type domain-containing protein</fullName>
    </recommendedName>
</protein>
<evidence type="ECO:0000259" key="3">
    <source>
        <dbReference type="PROSITE" id="PS51755"/>
    </source>
</evidence>
<organism evidence="4 5">
    <name type="scientific">Labrys okinawensis</name>
    <dbReference type="NCBI Taxonomy" id="346911"/>
    <lineage>
        <taxon>Bacteria</taxon>
        <taxon>Pseudomonadati</taxon>
        <taxon>Pseudomonadota</taxon>
        <taxon>Alphaproteobacteria</taxon>
        <taxon>Hyphomicrobiales</taxon>
        <taxon>Xanthobacteraceae</taxon>
        <taxon>Labrys</taxon>
    </lineage>
</organism>
<dbReference type="InterPro" id="IPR001867">
    <property type="entry name" value="OmpR/PhoB-type_DNA-bd"/>
</dbReference>
<dbReference type="SUPFAM" id="SSF46894">
    <property type="entry name" value="C-terminal effector domain of the bipartite response regulators"/>
    <property type="match status" value="1"/>
</dbReference>
<dbReference type="GO" id="GO:0006355">
    <property type="term" value="P:regulation of DNA-templated transcription"/>
    <property type="evidence" value="ECO:0007669"/>
    <property type="project" value="InterPro"/>
</dbReference>
<dbReference type="SMART" id="SM00862">
    <property type="entry name" value="Trans_reg_C"/>
    <property type="match status" value="1"/>
</dbReference>
<feature type="domain" description="OmpR/PhoB-type" evidence="3">
    <location>
        <begin position="20"/>
        <end position="116"/>
    </location>
</feature>
<dbReference type="GO" id="GO:0000160">
    <property type="term" value="P:phosphorelay signal transduction system"/>
    <property type="evidence" value="ECO:0007669"/>
    <property type="project" value="InterPro"/>
</dbReference>
<evidence type="ECO:0000256" key="2">
    <source>
        <dbReference type="PROSITE-ProRule" id="PRU01091"/>
    </source>
</evidence>
<evidence type="ECO:0000313" key="5">
    <source>
        <dbReference type="Proteomes" id="UP000237682"/>
    </source>
</evidence>
<evidence type="ECO:0000313" key="4">
    <source>
        <dbReference type="EMBL" id="PRH84619.1"/>
    </source>
</evidence>
<comment type="caution">
    <text evidence="4">The sequence shown here is derived from an EMBL/GenBank/DDBJ whole genome shotgun (WGS) entry which is preliminary data.</text>
</comment>
<dbReference type="AlphaFoldDB" id="A0A2S9Q5I5"/>
<name>A0A2S9Q5I5_9HYPH</name>
<feature type="DNA-binding region" description="OmpR/PhoB-type" evidence="2">
    <location>
        <begin position="20"/>
        <end position="116"/>
    </location>
</feature>
<dbReference type="CDD" id="cd00383">
    <property type="entry name" value="trans_reg_C"/>
    <property type="match status" value="1"/>
</dbReference>
<keyword evidence="5" id="KW-1185">Reference proteome</keyword>